<name>C4R261_KOMPG</name>
<keyword evidence="1" id="KW-0175">Coiled coil</keyword>
<keyword evidence="4" id="KW-1185">Reference proteome</keyword>
<feature type="coiled-coil region" evidence="1">
    <location>
        <begin position="186"/>
        <end position="249"/>
    </location>
</feature>
<dbReference type="HOGENOM" id="CLU_987352_0_0_1"/>
<evidence type="ECO:0000313" key="3">
    <source>
        <dbReference type="EMBL" id="CAY69585.1"/>
    </source>
</evidence>
<dbReference type="Proteomes" id="UP000000314">
    <property type="component" value="Chromosome 2"/>
</dbReference>
<evidence type="ECO:0000313" key="4">
    <source>
        <dbReference type="Proteomes" id="UP000000314"/>
    </source>
</evidence>
<feature type="region of interest" description="Disordered" evidence="2">
    <location>
        <begin position="108"/>
        <end position="129"/>
    </location>
</feature>
<dbReference type="AlphaFoldDB" id="C4R261"/>
<dbReference type="OMA" id="EYSNMND"/>
<evidence type="ECO:0000256" key="2">
    <source>
        <dbReference type="SAM" id="MobiDB-lite"/>
    </source>
</evidence>
<sequence>MDSPNTDTIEQPPKDSDVAFISDNKDIVVNLDEDLDDYDGDIQSVSLVKTTSFTQGTGNVTMTPVNGSTGAFKDLNPGSYNHLELEYDSFSGSLADNVKRVPAEGLALRTDDENEEADHQKDHDGLTKDSRLISEQLVDEEANIALEVKKNREIIEPKLQFRNLSSQFTATKIDSDRVESLGEQKLSSLQEKHEELVNQILKIERELEFVDSLLPSGSNYLNTPEGKQLAKLKVARDKLFDKCELLKKEKYELSIKINYKWKKIHGIDGSDKTEFWVRGVSN</sequence>
<dbReference type="GeneID" id="8198221"/>
<dbReference type="OrthoDB" id="3993315at2759"/>
<dbReference type="InParanoid" id="C4R261"/>
<accession>C4R261</accession>
<protein>
    <submittedName>
        <fullName evidence="3">Uncharacterized protein</fullName>
    </submittedName>
</protein>
<reference evidence="3 4" key="1">
    <citation type="journal article" date="2009" name="Nat. Biotechnol.">
        <title>Genome sequence of the recombinant protein production host Pichia pastoris.</title>
        <authorList>
            <person name="De Schutter K."/>
            <person name="Lin Y.C."/>
            <person name="Tiels P."/>
            <person name="Van Hecke A."/>
            <person name="Glinka S."/>
            <person name="Weber-Lehmann J."/>
            <person name="Rouze P."/>
            <person name="Van de Peer Y."/>
            <person name="Callewaert N."/>
        </authorList>
    </citation>
    <scope>NUCLEOTIDE SEQUENCE [LARGE SCALE GENOMIC DNA]</scope>
    <source>
        <strain evidence="4">GS115 / ATCC 20864</strain>
    </source>
</reference>
<organism evidence="3 4">
    <name type="scientific">Komagataella phaffii (strain GS115 / ATCC 20864)</name>
    <name type="common">Yeast</name>
    <name type="synonym">Pichia pastoris</name>
    <dbReference type="NCBI Taxonomy" id="644223"/>
    <lineage>
        <taxon>Eukaryota</taxon>
        <taxon>Fungi</taxon>
        <taxon>Dikarya</taxon>
        <taxon>Ascomycota</taxon>
        <taxon>Saccharomycotina</taxon>
        <taxon>Pichiomycetes</taxon>
        <taxon>Pichiales</taxon>
        <taxon>Pichiaceae</taxon>
        <taxon>Komagataella</taxon>
    </lineage>
</organism>
<proteinExistence type="predicted"/>
<dbReference type="KEGG" id="ppa:PAS_chr2-2_0321"/>
<dbReference type="EMBL" id="FN392320">
    <property type="protein sequence ID" value="CAY69585.1"/>
    <property type="molecule type" value="Genomic_DNA"/>
</dbReference>
<dbReference type="eggNOG" id="ENOG502T0VI">
    <property type="taxonomic scope" value="Eukaryota"/>
</dbReference>
<evidence type="ECO:0000256" key="1">
    <source>
        <dbReference type="SAM" id="Coils"/>
    </source>
</evidence>
<gene>
    <name evidence="3" type="ordered locus">PAS_chr2-2_0321</name>
</gene>
<feature type="compositionally biased region" description="Basic and acidic residues" evidence="2">
    <location>
        <begin position="117"/>
        <end position="129"/>
    </location>
</feature>
<dbReference type="RefSeq" id="XP_002491865.1">
    <property type="nucleotide sequence ID" value="XM_002491820.1"/>
</dbReference>